<sequence>MKLIALCHNNKRYELELEDFDNGFASKFLDMYARISNEFTFGYSQVFFVLLLDNGKNQALLGHYWINGEVHDIPLACSKSAFTYACRRWQKQNNLVGLGAWLP</sequence>
<name>A0A976N337_9VIRU</name>
<dbReference type="EMBL" id="OM869679">
    <property type="protein sequence ID" value="UPW41840.1"/>
    <property type="molecule type" value="Genomic_DNA"/>
</dbReference>
<organism evidence="1">
    <name type="scientific">Peromfec virus RodF5_12</name>
    <dbReference type="NCBI Taxonomy" id="2929336"/>
    <lineage>
        <taxon>Viruses</taxon>
        <taxon>Monodnaviria</taxon>
        <taxon>Sangervirae</taxon>
        <taxon>Phixviricota</taxon>
        <taxon>Malgrandaviricetes</taxon>
        <taxon>Petitvirales</taxon>
        <taxon>Microviridae</taxon>
    </lineage>
</organism>
<proteinExistence type="predicted"/>
<accession>A0A976N337</accession>
<reference evidence="1" key="1">
    <citation type="submission" date="2022-02" db="EMBL/GenBank/DDBJ databases">
        <title>Towards deciphering the DNA virus diversity associated with rodent species in the families Cricetidae and Heteromyidae.</title>
        <authorList>
            <person name="Lund M."/>
            <person name="Larsen B.B."/>
            <person name="Gryseels S."/>
            <person name="Kraberger S."/>
            <person name="Rowsey D.M."/>
            <person name="Steger L."/>
            <person name="Yule K.M."/>
            <person name="Upham N.S."/>
            <person name="Worobey M."/>
            <person name="Van Doorslaer K."/>
            <person name="Varsani A."/>
        </authorList>
    </citation>
    <scope>NUCLEOTIDE SEQUENCE</scope>
    <source>
        <strain evidence="1">NeonRodF5_12</strain>
    </source>
</reference>
<evidence type="ECO:0000313" key="1">
    <source>
        <dbReference type="EMBL" id="UPW41840.1"/>
    </source>
</evidence>
<protein>
    <submittedName>
        <fullName evidence="1">Uncharacterized protein</fullName>
    </submittedName>
</protein>